<dbReference type="AlphaFoldDB" id="A0A0C3BJ84"/>
<reference evidence="1 2" key="1">
    <citation type="submission" date="2014-04" db="EMBL/GenBank/DDBJ databases">
        <authorList>
            <consortium name="DOE Joint Genome Institute"/>
            <person name="Kuo A."/>
            <person name="Tarkka M."/>
            <person name="Buscot F."/>
            <person name="Kohler A."/>
            <person name="Nagy L.G."/>
            <person name="Floudas D."/>
            <person name="Copeland A."/>
            <person name="Barry K.W."/>
            <person name="Cichocki N."/>
            <person name="Veneault-Fourrey C."/>
            <person name="LaButti K."/>
            <person name="Lindquist E.A."/>
            <person name="Lipzen A."/>
            <person name="Lundell T."/>
            <person name="Morin E."/>
            <person name="Murat C."/>
            <person name="Sun H."/>
            <person name="Tunlid A."/>
            <person name="Henrissat B."/>
            <person name="Grigoriev I.V."/>
            <person name="Hibbett D.S."/>
            <person name="Martin F."/>
            <person name="Nordberg H.P."/>
            <person name="Cantor M.N."/>
            <person name="Hua S.X."/>
        </authorList>
    </citation>
    <scope>NUCLEOTIDE SEQUENCE [LARGE SCALE GENOMIC DNA]</scope>
    <source>
        <strain evidence="1 2">F 1598</strain>
    </source>
</reference>
<dbReference type="EMBL" id="KN833025">
    <property type="protein sequence ID" value="KIM77432.1"/>
    <property type="molecule type" value="Genomic_DNA"/>
</dbReference>
<accession>A0A0C3BJ84</accession>
<sequence>MGKHLGIFRRTFFLKVEHLADLNKFPGIQCKLTRSLNFLGIYRTKATVYLAGNHWSDGPRKLAASRAPFEFGILTSNGQDLEVQESISS</sequence>
<evidence type="ECO:0000313" key="1">
    <source>
        <dbReference type="EMBL" id="KIM77432.1"/>
    </source>
</evidence>
<dbReference type="InParanoid" id="A0A0C3BJ84"/>
<reference evidence="2" key="2">
    <citation type="submission" date="2015-01" db="EMBL/GenBank/DDBJ databases">
        <title>Evolutionary Origins and Diversification of the Mycorrhizal Mutualists.</title>
        <authorList>
            <consortium name="DOE Joint Genome Institute"/>
            <consortium name="Mycorrhizal Genomics Consortium"/>
            <person name="Kohler A."/>
            <person name="Kuo A."/>
            <person name="Nagy L.G."/>
            <person name="Floudas D."/>
            <person name="Copeland A."/>
            <person name="Barry K.W."/>
            <person name="Cichocki N."/>
            <person name="Veneault-Fourrey C."/>
            <person name="LaButti K."/>
            <person name="Lindquist E.A."/>
            <person name="Lipzen A."/>
            <person name="Lundell T."/>
            <person name="Morin E."/>
            <person name="Murat C."/>
            <person name="Riley R."/>
            <person name="Ohm R."/>
            <person name="Sun H."/>
            <person name="Tunlid A."/>
            <person name="Henrissat B."/>
            <person name="Grigoriev I.V."/>
            <person name="Hibbett D.S."/>
            <person name="Martin F."/>
        </authorList>
    </citation>
    <scope>NUCLEOTIDE SEQUENCE [LARGE SCALE GENOMIC DNA]</scope>
    <source>
        <strain evidence="2">F 1598</strain>
    </source>
</reference>
<dbReference type="HOGENOM" id="CLU_2455536_0_0_1"/>
<organism evidence="1 2">
    <name type="scientific">Piloderma croceum (strain F 1598)</name>
    <dbReference type="NCBI Taxonomy" id="765440"/>
    <lineage>
        <taxon>Eukaryota</taxon>
        <taxon>Fungi</taxon>
        <taxon>Dikarya</taxon>
        <taxon>Basidiomycota</taxon>
        <taxon>Agaricomycotina</taxon>
        <taxon>Agaricomycetes</taxon>
        <taxon>Agaricomycetidae</taxon>
        <taxon>Atheliales</taxon>
        <taxon>Atheliaceae</taxon>
        <taxon>Piloderma</taxon>
    </lineage>
</organism>
<protein>
    <submittedName>
        <fullName evidence="1">Uncharacterized protein</fullName>
    </submittedName>
</protein>
<name>A0A0C3BJ84_PILCF</name>
<keyword evidence="2" id="KW-1185">Reference proteome</keyword>
<proteinExistence type="predicted"/>
<gene>
    <name evidence="1" type="ORF">PILCRDRAFT_620712</name>
</gene>
<dbReference type="Proteomes" id="UP000054166">
    <property type="component" value="Unassembled WGS sequence"/>
</dbReference>
<evidence type="ECO:0000313" key="2">
    <source>
        <dbReference type="Proteomes" id="UP000054166"/>
    </source>
</evidence>